<name>A0ABQ1VR43_9BACL</name>
<dbReference type="PANTHER" id="PTHR43280">
    <property type="entry name" value="ARAC-FAMILY TRANSCRIPTIONAL REGULATOR"/>
    <property type="match status" value="1"/>
</dbReference>
<evidence type="ECO:0000256" key="1">
    <source>
        <dbReference type="ARBA" id="ARBA00023015"/>
    </source>
</evidence>
<dbReference type="RefSeq" id="WP_120460821.1">
    <property type="nucleotide sequence ID" value="NZ_BMIW01000006.1"/>
</dbReference>
<keyword evidence="4" id="KW-1133">Transmembrane helix</keyword>
<keyword evidence="7" id="KW-1185">Reference proteome</keyword>
<evidence type="ECO:0000313" key="6">
    <source>
        <dbReference type="EMBL" id="GGF91744.1"/>
    </source>
</evidence>
<dbReference type="InterPro" id="IPR009057">
    <property type="entry name" value="Homeodomain-like_sf"/>
</dbReference>
<accession>A0ABQ1VR43</accession>
<feature type="transmembrane region" description="Helical" evidence="4">
    <location>
        <begin position="295"/>
        <end position="315"/>
    </location>
</feature>
<dbReference type="Gene3D" id="1.10.10.60">
    <property type="entry name" value="Homeodomain-like"/>
    <property type="match status" value="2"/>
</dbReference>
<dbReference type="Pfam" id="PF12833">
    <property type="entry name" value="HTH_18"/>
    <property type="match status" value="1"/>
</dbReference>
<proteinExistence type="predicted"/>
<gene>
    <name evidence="6" type="ORF">GCM10010913_11560</name>
</gene>
<keyword evidence="4" id="KW-0472">Membrane</keyword>
<keyword evidence="2" id="KW-0238">DNA-binding</keyword>
<dbReference type="SUPFAM" id="SSF46689">
    <property type="entry name" value="Homeodomain-like"/>
    <property type="match status" value="2"/>
</dbReference>
<dbReference type="SMART" id="SM00342">
    <property type="entry name" value="HTH_ARAC"/>
    <property type="match status" value="1"/>
</dbReference>
<keyword evidence="3" id="KW-0804">Transcription</keyword>
<evidence type="ECO:0000256" key="4">
    <source>
        <dbReference type="SAM" id="Phobius"/>
    </source>
</evidence>
<reference evidence="7" key="1">
    <citation type="journal article" date="2019" name="Int. J. Syst. Evol. Microbiol.">
        <title>The Global Catalogue of Microorganisms (GCM) 10K type strain sequencing project: providing services to taxonomists for standard genome sequencing and annotation.</title>
        <authorList>
            <consortium name="The Broad Institute Genomics Platform"/>
            <consortium name="The Broad Institute Genome Sequencing Center for Infectious Disease"/>
            <person name="Wu L."/>
            <person name="Ma J."/>
        </authorList>
    </citation>
    <scope>NUCLEOTIDE SEQUENCE [LARGE SCALE GENOMIC DNA]</scope>
    <source>
        <strain evidence="7">CGMCC 1.15420</strain>
    </source>
</reference>
<dbReference type="PROSITE" id="PS01124">
    <property type="entry name" value="HTH_ARAC_FAMILY_2"/>
    <property type="match status" value="1"/>
</dbReference>
<evidence type="ECO:0000256" key="2">
    <source>
        <dbReference type="ARBA" id="ARBA00023125"/>
    </source>
</evidence>
<feature type="domain" description="HTH araC/xylS-type" evidence="5">
    <location>
        <begin position="648"/>
        <end position="747"/>
    </location>
</feature>
<evidence type="ECO:0000256" key="3">
    <source>
        <dbReference type="ARBA" id="ARBA00023163"/>
    </source>
</evidence>
<organism evidence="6 7">
    <name type="scientific">Paenibacillus aceti</name>
    <dbReference type="NCBI Taxonomy" id="1820010"/>
    <lineage>
        <taxon>Bacteria</taxon>
        <taxon>Bacillati</taxon>
        <taxon>Bacillota</taxon>
        <taxon>Bacilli</taxon>
        <taxon>Bacillales</taxon>
        <taxon>Paenibacillaceae</taxon>
        <taxon>Paenibacillus</taxon>
    </lineage>
</organism>
<dbReference type="PANTHER" id="PTHR43280:SF2">
    <property type="entry name" value="HTH-TYPE TRANSCRIPTIONAL REGULATOR EXSA"/>
    <property type="match status" value="1"/>
</dbReference>
<sequence length="763" mass="86548">MKLNYFKSKLFLKYIWSYLFILIIPLVFMSVLIYKNAITSLQTEIEQSRLAQLTQAKVVIDGRMKELNEIATRISYDRRLTYYQVHDPIYSSESIQALDQYRATSSIIGEIYLYFHKDDKIYSSKGLNNINVFTNNLRFKTWDENALFHDLNSAKYPAIRPSDIVSNPSGVEKSMLAYLVPITPNSPNPHATIMYLINESELTSLVDSILGSYKGQTYILDNEGHILVDNRQGEALSTVETKSLFADLKPGIEDRVINGEAHSIVAVKSQSNGWTYVTIMPSSQFFSSVLHIRSFMIILFSIVVIVGIAIALVLARMQYQPISMLVEFAASKSGSNLSGTTAGNELESIRTLLQEYSSRVDLQEPFARHHFLSMLLKYGNSQDLTPELREAFDLDFNRSHYFVMVIGWNEDTQNGIQEHQEIIGLLTQIEFPELGAHGYGVELSRMDQIGLIINFDLNGSSDEFAHKRLITEAVRSNLLDSFDIVPTIGVGTAYSSLSQLNQSYIEACSAFDLRVSTEQGSVNYFDKLSDSPDHTFWIPANSLIKLSQSLKQGSYDVAAQMIHNAFVGLQPSELSALYIRCICFDLLNTILKTASELGSHHHLMQEIAPNLLYSNSLDELESDLLKLASQICEQVEQDTHKEEQSIIDQIVAYIDEHYMDNALSLETVAFEFDISPSHASRTFKEKVGLNFIQYVWHKREEEVKYQLKTTNDPLKEIIQKVGYLDAPNFIRKFKKETGYTPGQYRKMFSQHTVPGTKTDLDGE</sequence>
<keyword evidence="4" id="KW-0812">Transmembrane</keyword>
<dbReference type="Gene3D" id="3.30.450.20">
    <property type="entry name" value="PAS domain"/>
    <property type="match status" value="1"/>
</dbReference>
<dbReference type="InterPro" id="IPR018060">
    <property type="entry name" value="HTH_AraC"/>
</dbReference>
<comment type="caution">
    <text evidence="6">The sequence shown here is derived from an EMBL/GenBank/DDBJ whole genome shotgun (WGS) entry which is preliminary data.</text>
</comment>
<dbReference type="Proteomes" id="UP000608420">
    <property type="component" value="Unassembled WGS sequence"/>
</dbReference>
<protein>
    <recommendedName>
        <fullName evidence="5">HTH araC/xylS-type domain-containing protein</fullName>
    </recommendedName>
</protein>
<feature type="transmembrane region" description="Helical" evidence="4">
    <location>
        <begin position="12"/>
        <end position="34"/>
    </location>
</feature>
<evidence type="ECO:0000259" key="5">
    <source>
        <dbReference type="PROSITE" id="PS01124"/>
    </source>
</evidence>
<dbReference type="EMBL" id="BMIW01000006">
    <property type="protein sequence ID" value="GGF91744.1"/>
    <property type="molecule type" value="Genomic_DNA"/>
</dbReference>
<keyword evidence="1" id="KW-0805">Transcription regulation</keyword>
<evidence type="ECO:0000313" key="7">
    <source>
        <dbReference type="Proteomes" id="UP000608420"/>
    </source>
</evidence>